<keyword evidence="3 5" id="KW-0347">Helicase</keyword>
<dbReference type="AlphaFoldDB" id="A0A6G1X5Q6"/>
<dbReference type="InterPro" id="IPR027785">
    <property type="entry name" value="UvrD-like_helicase_C"/>
</dbReference>
<dbReference type="GO" id="GO:0003677">
    <property type="term" value="F:DNA binding"/>
    <property type="evidence" value="ECO:0007669"/>
    <property type="project" value="InterPro"/>
</dbReference>
<evidence type="ECO:0000256" key="2">
    <source>
        <dbReference type="ARBA" id="ARBA00022801"/>
    </source>
</evidence>
<dbReference type="PROSITE" id="PS51198">
    <property type="entry name" value="UVRD_HELICASE_ATP_BIND"/>
    <property type="match status" value="1"/>
</dbReference>
<evidence type="ECO:0000256" key="1">
    <source>
        <dbReference type="ARBA" id="ARBA00022741"/>
    </source>
</evidence>
<keyword evidence="1 5" id="KW-0547">Nucleotide-binding</keyword>
<keyword evidence="4 5" id="KW-0067">ATP-binding</keyword>
<evidence type="ECO:0000256" key="4">
    <source>
        <dbReference type="ARBA" id="ARBA00022840"/>
    </source>
</evidence>
<dbReference type="EMBL" id="WJNH01000004">
    <property type="protein sequence ID" value="MRG86333.1"/>
    <property type="molecule type" value="Genomic_DNA"/>
</dbReference>
<feature type="domain" description="UvrD-like helicase ATP-binding" evidence="6">
    <location>
        <begin position="212"/>
        <end position="613"/>
    </location>
</feature>
<dbReference type="GO" id="GO:0005829">
    <property type="term" value="C:cytosol"/>
    <property type="evidence" value="ECO:0007669"/>
    <property type="project" value="TreeGrafter"/>
</dbReference>
<reference evidence="7 8" key="1">
    <citation type="submission" date="2019-11" db="EMBL/GenBank/DDBJ databases">
        <authorList>
            <person name="Li J."/>
        </authorList>
    </citation>
    <scope>NUCLEOTIDE SEQUENCE [LARGE SCALE GENOMIC DNA]</scope>
    <source>
        <strain evidence="7 8">J4</strain>
    </source>
</reference>
<evidence type="ECO:0000313" key="7">
    <source>
        <dbReference type="EMBL" id="MRG86333.1"/>
    </source>
</evidence>
<evidence type="ECO:0000313" key="8">
    <source>
        <dbReference type="Proteomes" id="UP000480185"/>
    </source>
</evidence>
<dbReference type="NCBIfam" id="NF041464">
    <property type="entry name" value="HelD_BACSU"/>
    <property type="match status" value="1"/>
</dbReference>
<evidence type="ECO:0000259" key="6">
    <source>
        <dbReference type="PROSITE" id="PS51198"/>
    </source>
</evidence>
<dbReference type="InterPro" id="IPR027417">
    <property type="entry name" value="P-loop_NTPase"/>
</dbReference>
<keyword evidence="8" id="KW-1185">Reference proteome</keyword>
<sequence length="779" mass="90936">MDEQSQDWLAEQERVEKVKHEIEIIKRKLKTSLSQVRDRVIELRENFWEDVTVNLEEMDDVIETQASIKQQAELLSERERSHGQWSERLKTLDRLKSSPYFGRIDFVEDGEQETDEVYIGIASLMDAKDENFLIYDWRAPISSMYYDYPPGQAQYDTVDGTISGEITLKRQYIIRNGQLKGMFNTGLTIGDHLLQAVLGENASDTMESIVSTIQKEQNQIIRNERNKILIVQGVAGSGKTSAALQRVAYLLYRHRITLTSENILLFSPNPLFNSYVANVLPELGEENMKQTTFQQHLEEGLGSGYQMETPFEQMEAFLTKSYTNHNEKLAGIQFKSTLTFKQLIDNYIKDLSGKGIQFRNISFKGNVLLKKEEIRDYFYSLDDTVSIGHRMDEVSQWILTRLKEMERAEREKDWVLEEVELLDKDDYVRIFHELDKEQNFNEDTFDDFIREEDQLRKLVVARRLNPLKKKVEKLAFVNVLATYVKFYQEWSQQNNQQELVPENWQAICEHSVDHLKRKHFSWEEATPYLYFKERLLGFIANKTIRHVFIDEAQDYSDFQFAYLKEKFPSSQFTVLGDMNQAIYAHALQGDTVLEAEHQEKMEKLTLTRSYRSTKEIVEFTKHLVKNGNLIQPFNREGEKPTLQKVSYEKDLLYAIMNQVGDWRAEGYETIAVICKSMEESQAAYERLSELLSSVSLITEETTTFEKGIVIVPAYLAKGIEFDGVILYNVSKEVYDQDSERNLFYTACTRAMHELVLMSIGEPSHFLHDVPEEKYEIKES</sequence>
<dbReference type="InterPro" id="IPR014016">
    <property type="entry name" value="UvrD-like_ATP-bd"/>
</dbReference>
<name>A0A6G1X5Q6_9BACI</name>
<dbReference type="Gene3D" id="3.40.50.300">
    <property type="entry name" value="P-loop containing nucleotide triphosphate hydrolases"/>
    <property type="match status" value="3"/>
</dbReference>
<dbReference type="GO" id="GO:0005524">
    <property type="term" value="F:ATP binding"/>
    <property type="evidence" value="ECO:0007669"/>
    <property type="project" value="UniProtKB-UniRule"/>
</dbReference>
<dbReference type="GO" id="GO:0016787">
    <property type="term" value="F:hydrolase activity"/>
    <property type="evidence" value="ECO:0007669"/>
    <property type="project" value="UniProtKB-UniRule"/>
</dbReference>
<dbReference type="SUPFAM" id="SSF52540">
    <property type="entry name" value="P-loop containing nucleoside triphosphate hydrolases"/>
    <property type="match status" value="1"/>
</dbReference>
<dbReference type="Pfam" id="PF00580">
    <property type="entry name" value="UvrD-helicase"/>
    <property type="match status" value="1"/>
</dbReference>
<feature type="binding site" evidence="5">
    <location>
        <begin position="233"/>
        <end position="240"/>
    </location>
    <ligand>
        <name>ATP</name>
        <dbReference type="ChEBI" id="CHEBI:30616"/>
    </ligand>
</feature>
<protein>
    <submittedName>
        <fullName evidence="7">AAA family ATPase</fullName>
    </submittedName>
</protein>
<dbReference type="PANTHER" id="PTHR11070">
    <property type="entry name" value="UVRD / RECB / PCRA DNA HELICASE FAMILY MEMBER"/>
    <property type="match status" value="1"/>
</dbReference>
<dbReference type="Proteomes" id="UP000480185">
    <property type="component" value="Unassembled WGS sequence"/>
</dbReference>
<keyword evidence="2 5" id="KW-0378">Hydrolase</keyword>
<dbReference type="PANTHER" id="PTHR11070:SF17">
    <property type="entry name" value="DNA HELICASE IV"/>
    <property type="match status" value="1"/>
</dbReference>
<dbReference type="GO" id="GO:0043138">
    <property type="term" value="F:3'-5' DNA helicase activity"/>
    <property type="evidence" value="ECO:0007669"/>
    <property type="project" value="TreeGrafter"/>
</dbReference>
<dbReference type="Pfam" id="PF13538">
    <property type="entry name" value="UvrD_C_2"/>
    <property type="match status" value="1"/>
</dbReference>
<organism evidence="7 8">
    <name type="scientific">Salinibacillus xinjiangensis</name>
    <dbReference type="NCBI Taxonomy" id="1229268"/>
    <lineage>
        <taxon>Bacteria</taxon>
        <taxon>Bacillati</taxon>
        <taxon>Bacillota</taxon>
        <taxon>Bacilli</taxon>
        <taxon>Bacillales</taxon>
        <taxon>Bacillaceae</taxon>
        <taxon>Salinibacillus</taxon>
    </lineage>
</organism>
<accession>A0A6G1X5Q6</accession>
<gene>
    <name evidence="7" type="ORF">GH754_08325</name>
</gene>
<dbReference type="GO" id="GO:0000725">
    <property type="term" value="P:recombinational repair"/>
    <property type="evidence" value="ECO:0007669"/>
    <property type="project" value="TreeGrafter"/>
</dbReference>
<dbReference type="OrthoDB" id="9787585at2"/>
<dbReference type="InterPro" id="IPR048228">
    <property type="entry name" value="HelD_bacillota"/>
</dbReference>
<dbReference type="InterPro" id="IPR000212">
    <property type="entry name" value="DNA_helicase_UvrD/REP"/>
</dbReference>
<dbReference type="RefSeq" id="WP_153728245.1">
    <property type="nucleotide sequence ID" value="NZ_WJNH01000004.1"/>
</dbReference>
<comment type="caution">
    <text evidence="7">The sequence shown here is derived from an EMBL/GenBank/DDBJ whole genome shotgun (WGS) entry which is preliminary data.</text>
</comment>
<evidence type="ECO:0000256" key="5">
    <source>
        <dbReference type="PROSITE-ProRule" id="PRU00560"/>
    </source>
</evidence>
<evidence type="ECO:0000256" key="3">
    <source>
        <dbReference type="ARBA" id="ARBA00022806"/>
    </source>
</evidence>
<proteinExistence type="predicted"/>